<evidence type="ECO:0000313" key="3">
    <source>
        <dbReference type="EMBL" id="KAK7252600.1"/>
    </source>
</evidence>
<comment type="caution">
    <text evidence="3">The sequence shown here is derived from an EMBL/GenBank/DDBJ whole genome shotgun (WGS) entry which is preliminary data.</text>
</comment>
<protein>
    <recommendedName>
        <fullName evidence="2">Reverse transcriptase domain-containing protein</fullName>
    </recommendedName>
</protein>
<organism evidence="3 4">
    <name type="scientific">Crotalaria pallida</name>
    <name type="common">Smooth rattlebox</name>
    <name type="synonym">Crotalaria striata</name>
    <dbReference type="NCBI Taxonomy" id="3830"/>
    <lineage>
        <taxon>Eukaryota</taxon>
        <taxon>Viridiplantae</taxon>
        <taxon>Streptophyta</taxon>
        <taxon>Embryophyta</taxon>
        <taxon>Tracheophyta</taxon>
        <taxon>Spermatophyta</taxon>
        <taxon>Magnoliopsida</taxon>
        <taxon>eudicotyledons</taxon>
        <taxon>Gunneridae</taxon>
        <taxon>Pentapetalae</taxon>
        <taxon>rosids</taxon>
        <taxon>fabids</taxon>
        <taxon>Fabales</taxon>
        <taxon>Fabaceae</taxon>
        <taxon>Papilionoideae</taxon>
        <taxon>50 kb inversion clade</taxon>
        <taxon>genistoids sensu lato</taxon>
        <taxon>core genistoids</taxon>
        <taxon>Crotalarieae</taxon>
        <taxon>Crotalaria</taxon>
    </lineage>
</organism>
<dbReference type="Proteomes" id="UP001372338">
    <property type="component" value="Unassembled WGS sequence"/>
</dbReference>
<dbReference type="Gene3D" id="3.10.10.10">
    <property type="entry name" value="HIV Type 1 Reverse Transcriptase, subunit A, domain 1"/>
    <property type="match status" value="1"/>
</dbReference>
<evidence type="ECO:0000313" key="4">
    <source>
        <dbReference type="Proteomes" id="UP001372338"/>
    </source>
</evidence>
<sequence length="483" mass="54833">MLGLNPKLVTHNLAVRADVTPVKQSPRKFSQKIEKAIKDEVEKLLKGHFIKPIQHPSWLANIVRVKKKNGKIRCSVDFRDLNRACLNDDFPLLHIDNMVDATAMHERFSFMDDFSGYNQIRMAEGDKEKTAFRTPMGNFFYVVMSFELKNAGATYQRAMTTIFHDMMHDIVEDYVDDIVVKSRKKEQHLEHLKVVFIRCKKYKLRMNPLKCKFGVSSGDFLSFEVHREGISADARKVKAVREMRAPRTKKELQQMMGKLGYIRRFIPAMGDLLGPMRGLLKGKEAFKWEKAHQDVFDMIKKALASPLVMIPPQKGAPLRVYMATTQTALSSTCLKKLITTFPCPFLVPFFVFVSVSVSERKNCVVVMESAAEAAVASRTGTESVSLVSRGGGTWKAHVAMALVQLFYGGYHVITKVALNVGINQLVFCVFRDLVALSILAPLAFFHDKYAMLCYAPFFQPIPLPLYSTLILFLLYIDNIFFSS</sequence>
<dbReference type="PANTHER" id="PTHR24559:SF439">
    <property type="entry name" value="RETROTRANSPOSON, UNCLASSIFIED-LIKE PROTEIN"/>
    <property type="match status" value="1"/>
</dbReference>
<evidence type="ECO:0000259" key="2">
    <source>
        <dbReference type="Pfam" id="PF00078"/>
    </source>
</evidence>
<dbReference type="EMBL" id="JAYWIO010000007">
    <property type="protein sequence ID" value="KAK7252600.1"/>
    <property type="molecule type" value="Genomic_DNA"/>
</dbReference>
<dbReference type="FunFam" id="3.30.70.270:FF:000020">
    <property type="entry name" value="Transposon Tf2-6 polyprotein-like Protein"/>
    <property type="match status" value="1"/>
</dbReference>
<name>A0AAN9EBK0_CROPI</name>
<feature type="transmembrane region" description="Helical" evidence="1">
    <location>
        <begin position="425"/>
        <end position="445"/>
    </location>
</feature>
<feature type="domain" description="Reverse transcriptase" evidence="2">
    <location>
        <begin position="65"/>
        <end position="224"/>
    </location>
</feature>
<keyword evidence="1" id="KW-1133">Transmembrane helix</keyword>
<dbReference type="PANTHER" id="PTHR24559">
    <property type="entry name" value="TRANSPOSON TY3-I GAG-POL POLYPROTEIN"/>
    <property type="match status" value="1"/>
</dbReference>
<proteinExistence type="predicted"/>
<dbReference type="InterPro" id="IPR000477">
    <property type="entry name" value="RT_dom"/>
</dbReference>
<keyword evidence="4" id="KW-1185">Reference proteome</keyword>
<dbReference type="Pfam" id="PF00078">
    <property type="entry name" value="RVT_1"/>
    <property type="match status" value="1"/>
</dbReference>
<dbReference type="InterPro" id="IPR043128">
    <property type="entry name" value="Rev_trsase/Diguanyl_cyclase"/>
</dbReference>
<evidence type="ECO:0000256" key="1">
    <source>
        <dbReference type="SAM" id="Phobius"/>
    </source>
</evidence>
<keyword evidence="1" id="KW-0472">Membrane</keyword>
<keyword evidence="1" id="KW-0812">Transmembrane</keyword>
<dbReference type="CDD" id="cd01647">
    <property type="entry name" value="RT_LTR"/>
    <property type="match status" value="1"/>
</dbReference>
<feature type="transmembrane region" description="Helical" evidence="1">
    <location>
        <begin position="457"/>
        <end position="476"/>
    </location>
</feature>
<dbReference type="SUPFAM" id="SSF56672">
    <property type="entry name" value="DNA/RNA polymerases"/>
    <property type="match status" value="1"/>
</dbReference>
<gene>
    <name evidence="3" type="ORF">RIF29_36664</name>
</gene>
<dbReference type="Gene3D" id="3.30.70.270">
    <property type="match status" value="2"/>
</dbReference>
<dbReference type="AlphaFoldDB" id="A0AAN9EBK0"/>
<dbReference type="InterPro" id="IPR043502">
    <property type="entry name" value="DNA/RNA_pol_sf"/>
</dbReference>
<accession>A0AAN9EBK0</accession>
<reference evidence="3 4" key="1">
    <citation type="submission" date="2024-01" db="EMBL/GenBank/DDBJ databases">
        <title>The genomes of 5 underutilized Papilionoideae crops provide insights into root nodulation and disease resistanc.</title>
        <authorList>
            <person name="Yuan L."/>
        </authorList>
    </citation>
    <scope>NUCLEOTIDE SEQUENCE [LARGE SCALE GENOMIC DNA]</scope>
    <source>
        <strain evidence="3">ZHUSHIDOU_FW_LH</strain>
        <tissue evidence="3">Leaf</tissue>
    </source>
</reference>
<dbReference type="InterPro" id="IPR053134">
    <property type="entry name" value="RNA-dir_DNA_polymerase"/>
</dbReference>